<dbReference type="AlphaFoldDB" id="A0AAV8PG90"/>
<keyword evidence="10" id="KW-1185">Reference proteome</keyword>
<dbReference type="GO" id="GO:0045944">
    <property type="term" value="P:positive regulation of transcription by RNA polymerase II"/>
    <property type="evidence" value="ECO:0007669"/>
    <property type="project" value="InterPro"/>
</dbReference>
<evidence type="ECO:0000256" key="2">
    <source>
        <dbReference type="ARBA" id="ARBA00022741"/>
    </source>
</evidence>
<dbReference type="InterPro" id="IPR027417">
    <property type="entry name" value="P-loop_NTPase"/>
</dbReference>
<dbReference type="InterPro" id="IPR036879">
    <property type="entry name" value="TF_MADSbox_sf"/>
</dbReference>
<keyword evidence="6" id="KW-0804">Transcription</keyword>
<evidence type="ECO:0000256" key="3">
    <source>
        <dbReference type="ARBA" id="ARBA00022840"/>
    </source>
</evidence>
<dbReference type="Pfam" id="PF17862">
    <property type="entry name" value="AAA_lid_3"/>
    <property type="match status" value="1"/>
</dbReference>
<dbReference type="Gene3D" id="3.40.1810.10">
    <property type="entry name" value="Transcription factor, MADS-box"/>
    <property type="match status" value="1"/>
</dbReference>
<dbReference type="SUPFAM" id="SSF52540">
    <property type="entry name" value="P-loop containing nucleoside triphosphate hydrolases"/>
    <property type="match status" value="1"/>
</dbReference>
<comment type="subcellular location">
    <subcellularLocation>
        <location evidence="1">Nucleus</location>
    </subcellularLocation>
</comment>
<dbReference type="GO" id="GO:0000981">
    <property type="term" value="F:DNA-binding transcription factor activity, RNA polymerase II-specific"/>
    <property type="evidence" value="ECO:0007669"/>
    <property type="project" value="InterPro"/>
</dbReference>
<evidence type="ECO:0000259" key="8">
    <source>
        <dbReference type="PROSITE" id="PS50066"/>
    </source>
</evidence>
<dbReference type="GO" id="GO:0005524">
    <property type="term" value="F:ATP binding"/>
    <property type="evidence" value="ECO:0007669"/>
    <property type="project" value="UniProtKB-KW"/>
</dbReference>
<dbReference type="SMART" id="SM00432">
    <property type="entry name" value="MADS"/>
    <property type="match status" value="1"/>
</dbReference>
<dbReference type="GO" id="GO:0000987">
    <property type="term" value="F:cis-regulatory region sequence-specific DNA binding"/>
    <property type="evidence" value="ECO:0007669"/>
    <property type="project" value="InterPro"/>
</dbReference>
<keyword evidence="4" id="KW-0805">Transcription regulation</keyword>
<evidence type="ECO:0000256" key="5">
    <source>
        <dbReference type="ARBA" id="ARBA00023125"/>
    </source>
</evidence>
<gene>
    <name evidence="9" type="ORF">OPV22_018856</name>
</gene>
<dbReference type="FunFam" id="3.40.50.300:FF:003803">
    <property type="entry name" value="Uncharacterized protein"/>
    <property type="match status" value="1"/>
</dbReference>
<dbReference type="FunFam" id="1.10.8.60:FF:000007">
    <property type="entry name" value="26S proteasome regulatory subunit 4"/>
    <property type="match status" value="1"/>
</dbReference>
<proteinExistence type="predicted"/>
<accession>A0AAV8PG90</accession>
<dbReference type="Gene3D" id="1.10.8.60">
    <property type="match status" value="1"/>
</dbReference>
<name>A0AAV8PG90_ENSVE</name>
<keyword evidence="7" id="KW-0539">Nucleus</keyword>
<dbReference type="InterPro" id="IPR002100">
    <property type="entry name" value="TF_MADSbox"/>
</dbReference>
<evidence type="ECO:0000256" key="1">
    <source>
        <dbReference type="ARBA" id="ARBA00004123"/>
    </source>
</evidence>
<dbReference type="PANTHER" id="PTHR23073">
    <property type="entry name" value="26S PROTEASOME REGULATORY SUBUNIT"/>
    <property type="match status" value="1"/>
</dbReference>
<dbReference type="GO" id="GO:0005634">
    <property type="term" value="C:nucleus"/>
    <property type="evidence" value="ECO:0007669"/>
    <property type="project" value="UniProtKB-SubCell"/>
</dbReference>
<evidence type="ECO:0000256" key="4">
    <source>
        <dbReference type="ARBA" id="ARBA00023015"/>
    </source>
</evidence>
<dbReference type="EMBL" id="JAQQAF010000005">
    <property type="protein sequence ID" value="KAJ8486371.1"/>
    <property type="molecule type" value="Genomic_DNA"/>
</dbReference>
<dbReference type="Pfam" id="PF00319">
    <property type="entry name" value="SRF-TF"/>
    <property type="match status" value="1"/>
</dbReference>
<sequence length="628" mass="70453">MLDPLHLKIRFESVSHRTCFGSTSLEDPIPLELKRLPSRFLPPSPPSSRSLSLSLALSLPLSVFGFAVRGRSSSSLSISLRARRKRPVKFIADPKARRTAFKKRRACFLKKAYELSTLTANDVAAISFAPRDAPPGAVPDLLTWPQDQKEVVRIIRRLPMHAHGAAPDIKETPKIKPPEEVAIDQAWDDDGALWTIARSLLDPEILALRNSGTKLPECSSPHHILGLRDPPPPLAAAIADDAFDPTAMRIHELLSMPDTFHRGDEASFAELLHLMQQDCLFSCNGLVHSIGSCNADGYADFKQSRNEMPSDILNAIFEVAIEMEKIEKNSLRSNMLKGAEKEREFSSATRVETLEDITTVEGYTDIIVLRHFKSGAARRHLLQPVFFFIKAGMIKDSIQQSELIQKYLGDAPELVRELFRVADELSPSIVFIDEIEAVGTKIYDAHSGGECEIQRTMLGLLNQLDGFDLRGDVKVILATNRIERIDPSLLWPGRIDRKIEFPLPDNKTRRRIFQIHTSRMTLADDVNLEEFVMTKDECSGADIKEICSESGLLALKEQRMKVIHREFKKAKEKVMFKKKEGVPWGLYIQITDSLTIFLGKNCSHFKQTLLPGDFDAQLSTINPSSRSS</sequence>
<dbReference type="InterPro" id="IPR041569">
    <property type="entry name" value="AAA_lid_3"/>
</dbReference>
<feature type="domain" description="MADS-box" evidence="8">
    <location>
        <begin position="81"/>
        <end position="131"/>
    </location>
</feature>
<dbReference type="CDD" id="cd00266">
    <property type="entry name" value="MADS_SRF_like"/>
    <property type="match status" value="1"/>
</dbReference>
<evidence type="ECO:0000313" key="9">
    <source>
        <dbReference type="EMBL" id="KAJ8486371.1"/>
    </source>
</evidence>
<keyword evidence="5" id="KW-0238">DNA-binding</keyword>
<dbReference type="Proteomes" id="UP001222027">
    <property type="component" value="Unassembled WGS sequence"/>
</dbReference>
<protein>
    <recommendedName>
        <fullName evidence="8">MADS-box domain-containing protein</fullName>
    </recommendedName>
</protein>
<organism evidence="9 10">
    <name type="scientific">Ensete ventricosum</name>
    <name type="common">Abyssinian banana</name>
    <name type="synonym">Musa ensete</name>
    <dbReference type="NCBI Taxonomy" id="4639"/>
    <lineage>
        <taxon>Eukaryota</taxon>
        <taxon>Viridiplantae</taxon>
        <taxon>Streptophyta</taxon>
        <taxon>Embryophyta</taxon>
        <taxon>Tracheophyta</taxon>
        <taxon>Spermatophyta</taxon>
        <taxon>Magnoliopsida</taxon>
        <taxon>Liliopsida</taxon>
        <taxon>Zingiberales</taxon>
        <taxon>Musaceae</taxon>
        <taxon>Ensete</taxon>
    </lineage>
</organism>
<dbReference type="Gene3D" id="3.40.50.300">
    <property type="entry name" value="P-loop containing nucleotide triphosphate hydrolases"/>
    <property type="match status" value="1"/>
</dbReference>
<comment type="caution">
    <text evidence="9">The sequence shown here is derived from an EMBL/GenBank/DDBJ whole genome shotgun (WGS) entry which is preliminary data.</text>
</comment>
<keyword evidence="2" id="KW-0547">Nucleotide-binding</keyword>
<dbReference type="InterPro" id="IPR003959">
    <property type="entry name" value="ATPase_AAA_core"/>
</dbReference>
<dbReference type="InterPro" id="IPR050221">
    <property type="entry name" value="26S_Proteasome_ATPase"/>
</dbReference>
<keyword evidence="3" id="KW-0067">ATP-binding</keyword>
<dbReference type="GO" id="GO:0046983">
    <property type="term" value="F:protein dimerization activity"/>
    <property type="evidence" value="ECO:0007669"/>
    <property type="project" value="InterPro"/>
</dbReference>
<dbReference type="InterPro" id="IPR033897">
    <property type="entry name" value="SRF-like_MADS-box"/>
</dbReference>
<dbReference type="PROSITE" id="PS50066">
    <property type="entry name" value="MADS_BOX_2"/>
    <property type="match status" value="1"/>
</dbReference>
<evidence type="ECO:0000256" key="6">
    <source>
        <dbReference type="ARBA" id="ARBA00023163"/>
    </source>
</evidence>
<dbReference type="GO" id="GO:0016887">
    <property type="term" value="F:ATP hydrolysis activity"/>
    <property type="evidence" value="ECO:0007669"/>
    <property type="project" value="InterPro"/>
</dbReference>
<evidence type="ECO:0000313" key="10">
    <source>
        <dbReference type="Proteomes" id="UP001222027"/>
    </source>
</evidence>
<dbReference type="Pfam" id="PF00004">
    <property type="entry name" value="AAA"/>
    <property type="match status" value="1"/>
</dbReference>
<evidence type="ECO:0000256" key="7">
    <source>
        <dbReference type="ARBA" id="ARBA00023242"/>
    </source>
</evidence>
<dbReference type="SUPFAM" id="SSF55455">
    <property type="entry name" value="SRF-like"/>
    <property type="match status" value="1"/>
</dbReference>
<reference evidence="9 10" key="1">
    <citation type="submission" date="2022-12" db="EMBL/GenBank/DDBJ databases">
        <title>Chromosome-scale assembly of the Ensete ventricosum genome.</title>
        <authorList>
            <person name="Dussert Y."/>
            <person name="Stocks J."/>
            <person name="Wendawek A."/>
            <person name="Woldeyes F."/>
            <person name="Nichols R.A."/>
            <person name="Borrell J.S."/>
        </authorList>
    </citation>
    <scope>NUCLEOTIDE SEQUENCE [LARGE SCALE GENOMIC DNA]</scope>
    <source>
        <strain evidence="10">cv. Maze</strain>
        <tissue evidence="9">Seeds</tissue>
    </source>
</reference>